<evidence type="ECO:0000256" key="1">
    <source>
        <dbReference type="SAM" id="Phobius"/>
    </source>
</evidence>
<evidence type="ECO:0000313" key="2">
    <source>
        <dbReference type="EMBL" id="QHA02089.1"/>
    </source>
</evidence>
<organism evidence="2 3">
    <name type="scientific">Streptomyces broussonetiae</name>
    <dbReference type="NCBI Taxonomy" id="2686304"/>
    <lineage>
        <taxon>Bacteria</taxon>
        <taxon>Bacillati</taxon>
        <taxon>Actinomycetota</taxon>
        <taxon>Actinomycetes</taxon>
        <taxon>Kitasatosporales</taxon>
        <taxon>Streptomycetaceae</taxon>
        <taxon>Streptomyces</taxon>
    </lineage>
</organism>
<keyword evidence="1" id="KW-0812">Transmembrane</keyword>
<dbReference type="EMBL" id="CP047020">
    <property type="protein sequence ID" value="QHA02089.1"/>
    <property type="molecule type" value="Genomic_DNA"/>
</dbReference>
<protein>
    <submittedName>
        <fullName evidence="2">Uncharacterized protein</fullName>
    </submittedName>
</protein>
<feature type="transmembrane region" description="Helical" evidence="1">
    <location>
        <begin position="23"/>
        <end position="43"/>
    </location>
</feature>
<proteinExistence type="predicted"/>
<keyword evidence="3" id="KW-1185">Reference proteome</keyword>
<gene>
    <name evidence="2" type="ORF">GQF42_00780</name>
</gene>
<keyword evidence="1" id="KW-0472">Membrane</keyword>
<dbReference type="AlphaFoldDB" id="A0A6I6MUV6"/>
<sequence length="53" mass="5939">MHHHPLAAVLAVANITGFHPGPAYFVFWALVIAAIIGAPIYVVRLVRNRHQRR</sequence>
<keyword evidence="1" id="KW-1133">Transmembrane helix</keyword>
<name>A0A6I6MUV6_9ACTN</name>
<dbReference type="KEGG" id="sbro:GQF42_00780"/>
<dbReference type="RefSeq" id="WP_158916773.1">
    <property type="nucleotide sequence ID" value="NZ_CP047020.1"/>
</dbReference>
<reference evidence="2 3" key="1">
    <citation type="submission" date="2019-12" db="EMBL/GenBank/DDBJ databases">
        <title>Streptomyces sp. strain T44 isolated from rhizosphere soil of Broussonetia papyrifera.</title>
        <authorList>
            <person name="Mo P."/>
        </authorList>
    </citation>
    <scope>NUCLEOTIDE SEQUENCE [LARGE SCALE GENOMIC DNA]</scope>
    <source>
        <strain evidence="2 3">T44</strain>
    </source>
</reference>
<accession>A0A6I6MUV6</accession>
<dbReference type="Proteomes" id="UP000436138">
    <property type="component" value="Chromosome"/>
</dbReference>
<evidence type="ECO:0000313" key="3">
    <source>
        <dbReference type="Proteomes" id="UP000436138"/>
    </source>
</evidence>